<protein>
    <submittedName>
        <fullName evidence="3">Uncharacterized protein</fullName>
    </submittedName>
</protein>
<gene>
    <name evidence="1" type="ORF">BECKFM1743A_GA0114220_106474</name>
    <name evidence="3" type="ORF">BECKFM1743B_GA0114221_107453</name>
    <name evidence="2" type="ORF">BECKFM1743C_GA0114222_107184</name>
</gene>
<dbReference type="EMBL" id="CAADFA010000718">
    <property type="protein sequence ID" value="VFJ73280.1"/>
    <property type="molecule type" value="Genomic_DNA"/>
</dbReference>
<dbReference type="EMBL" id="CAADFL010000745">
    <property type="protein sequence ID" value="VFK20947.1"/>
    <property type="molecule type" value="Genomic_DNA"/>
</dbReference>
<evidence type="ECO:0000313" key="3">
    <source>
        <dbReference type="EMBL" id="VFK20947.1"/>
    </source>
</evidence>
<evidence type="ECO:0000313" key="1">
    <source>
        <dbReference type="EMBL" id="VFJ72466.1"/>
    </source>
</evidence>
<dbReference type="EMBL" id="CAADEZ010000647">
    <property type="protein sequence ID" value="VFJ72466.1"/>
    <property type="molecule type" value="Genomic_DNA"/>
</dbReference>
<organism evidence="3">
    <name type="scientific">Candidatus Kentrum sp. FM</name>
    <dbReference type="NCBI Taxonomy" id="2126340"/>
    <lineage>
        <taxon>Bacteria</taxon>
        <taxon>Pseudomonadati</taxon>
        <taxon>Pseudomonadota</taxon>
        <taxon>Gammaproteobacteria</taxon>
        <taxon>Candidatus Kentrum</taxon>
    </lineage>
</organism>
<evidence type="ECO:0000313" key="2">
    <source>
        <dbReference type="EMBL" id="VFJ73280.1"/>
    </source>
</evidence>
<proteinExistence type="predicted"/>
<accession>A0A450WV94</accession>
<name>A0A450WV94_9GAMM</name>
<dbReference type="AlphaFoldDB" id="A0A450WV94"/>
<sequence length="98" mass="11357">MTGASRLVTVIATQKLGKRDKPSWGVNQSAILYEGPLGGQNFKCYRFIWLQVLRFPWDRRVVLGIFWVWRIFAEYNSAIVRPRGRFISGVKVPDRSMP</sequence>
<reference evidence="3" key="1">
    <citation type="submission" date="2019-02" db="EMBL/GenBank/DDBJ databases">
        <authorList>
            <person name="Gruber-Vodicka R. H."/>
            <person name="Seah K. B. B."/>
        </authorList>
    </citation>
    <scope>NUCLEOTIDE SEQUENCE</scope>
    <source>
        <strain evidence="1">BECK_BZ163</strain>
        <strain evidence="3">BECK_BZ164</strain>
        <strain evidence="2">BECK_BZ165</strain>
    </source>
</reference>